<dbReference type="EMBL" id="PFQS01000106">
    <property type="protein sequence ID" value="PJC68284.1"/>
    <property type="molecule type" value="Genomic_DNA"/>
</dbReference>
<keyword evidence="1" id="KW-0472">Membrane</keyword>
<protein>
    <recommendedName>
        <fullName evidence="2">VanZ-like domain-containing protein</fullName>
    </recommendedName>
</protein>
<feature type="transmembrane region" description="Helical" evidence="1">
    <location>
        <begin position="112"/>
        <end position="130"/>
    </location>
</feature>
<dbReference type="Pfam" id="PF04892">
    <property type="entry name" value="VanZ"/>
    <property type="match status" value="1"/>
</dbReference>
<dbReference type="Proteomes" id="UP000229438">
    <property type="component" value="Unassembled WGS sequence"/>
</dbReference>
<feature type="domain" description="VanZ-like" evidence="2">
    <location>
        <begin position="42"/>
        <end position="125"/>
    </location>
</feature>
<gene>
    <name evidence="3" type="ORF">CO015_04555</name>
</gene>
<evidence type="ECO:0000256" key="1">
    <source>
        <dbReference type="SAM" id="Phobius"/>
    </source>
</evidence>
<evidence type="ECO:0000313" key="4">
    <source>
        <dbReference type="Proteomes" id="UP000229438"/>
    </source>
</evidence>
<evidence type="ECO:0000313" key="3">
    <source>
        <dbReference type="EMBL" id="PJC68284.1"/>
    </source>
</evidence>
<feature type="transmembrane region" description="Helical" evidence="1">
    <location>
        <begin position="7"/>
        <end position="25"/>
    </location>
</feature>
<comment type="caution">
    <text evidence="3">The sequence shown here is derived from an EMBL/GenBank/DDBJ whole genome shotgun (WGS) entry which is preliminary data.</text>
</comment>
<evidence type="ECO:0000259" key="2">
    <source>
        <dbReference type="Pfam" id="PF04892"/>
    </source>
</evidence>
<keyword evidence="1" id="KW-1133">Transmembrane helix</keyword>
<proteinExistence type="predicted"/>
<dbReference type="AlphaFoldDB" id="A0A2M8G5Y9"/>
<feature type="transmembrane region" description="Helical" evidence="1">
    <location>
        <begin position="74"/>
        <end position="92"/>
    </location>
</feature>
<reference evidence="4" key="1">
    <citation type="submission" date="2017-09" db="EMBL/GenBank/DDBJ databases">
        <title>Depth-based differentiation of microbial function through sediment-hosted aquifers and enrichment of novel symbionts in the deep terrestrial subsurface.</title>
        <authorList>
            <person name="Probst A.J."/>
            <person name="Ladd B."/>
            <person name="Jarett J.K."/>
            <person name="Geller-Mcgrath D.E."/>
            <person name="Sieber C.M.K."/>
            <person name="Emerson J.B."/>
            <person name="Anantharaman K."/>
            <person name="Thomas B.C."/>
            <person name="Malmstrom R."/>
            <person name="Stieglmeier M."/>
            <person name="Klingl A."/>
            <person name="Woyke T."/>
            <person name="Ryan C.M."/>
            <person name="Banfield J.F."/>
        </authorList>
    </citation>
    <scope>NUCLEOTIDE SEQUENCE [LARGE SCALE GENOMIC DNA]</scope>
</reference>
<organism evidence="3 4">
    <name type="scientific">candidate division WWE3 bacterium CG_4_8_14_3_um_filter_42_11</name>
    <dbReference type="NCBI Taxonomy" id="1975076"/>
    <lineage>
        <taxon>Bacteria</taxon>
        <taxon>Katanobacteria</taxon>
    </lineage>
</organism>
<keyword evidence="1" id="KW-0812">Transmembrane</keyword>
<name>A0A2M8G5Y9_UNCKA</name>
<feature type="transmembrane region" description="Helical" evidence="1">
    <location>
        <begin position="45"/>
        <end position="62"/>
    </location>
</feature>
<dbReference type="NCBIfam" id="NF037970">
    <property type="entry name" value="vanZ_1"/>
    <property type="match status" value="1"/>
</dbReference>
<sequence length="138" mass="16134">MFQKVAKFVYLWLPPLLMCGVIFYLSSLSNLKLGEGTPEFIRRKLVHLLEYGFLAILFYRALEGKVEVRLKDFMQSRQFWVALIFTSLFALSDEIHQTFVPTREGKIYDLTFDAIGVFLGLFILNVPKLVHFAKFFKK</sequence>
<dbReference type="InterPro" id="IPR006976">
    <property type="entry name" value="VanZ-like"/>
</dbReference>
<accession>A0A2M8G5Y9</accession>